<feature type="compositionally biased region" description="Low complexity" evidence="21">
    <location>
        <begin position="917"/>
        <end position="949"/>
    </location>
</feature>
<feature type="region of interest" description="Disordered" evidence="21">
    <location>
        <begin position="846"/>
        <end position="1171"/>
    </location>
</feature>
<dbReference type="Pfam" id="PF02487">
    <property type="entry name" value="CLN3"/>
    <property type="match status" value="1"/>
</dbReference>
<evidence type="ECO:0000256" key="18">
    <source>
        <dbReference type="ARBA" id="ARBA00023242"/>
    </source>
</evidence>
<organism evidence="27 28">
    <name type="scientific">Paramarasmius palmivorus</name>
    <dbReference type="NCBI Taxonomy" id="297713"/>
    <lineage>
        <taxon>Eukaryota</taxon>
        <taxon>Fungi</taxon>
        <taxon>Dikarya</taxon>
        <taxon>Basidiomycota</taxon>
        <taxon>Agaricomycotina</taxon>
        <taxon>Agaricomycetes</taxon>
        <taxon>Agaricomycetidae</taxon>
        <taxon>Agaricales</taxon>
        <taxon>Marasmiineae</taxon>
        <taxon>Marasmiaceae</taxon>
        <taxon>Paramarasmius</taxon>
    </lineage>
</organism>
<dbReference type="Gene3D" id="3.40.50.10190">
    <property type="entry name" value="BRCT domain"/>
    <property type="match status" value="1"/>
</dbReference>
<dbReference type="Gene3D" id="3.30.70.270">
    <property type="match status" value="1"/>
</dbReference>
<keyword evidence="8 27" id="KW-0808">Transferase</keyword>
<keyword evidence="28" id="KW-1185">Reference proteome</keyword>
<evidence type="ECO:0000256" key="13">
    <source>
        <dbReference type="ARBA" id="ARBA00022842"/>
    </source>
</evidence>
<dbReference type="CDD" id="cd01701">
    <property type="entry name" value="PolY_Rev1"/>
    <property type="match status" value="1"/>
</dbReference>
<feature type="region of interest" description="Disordered" evidence="21">
    <location>
        <begin position="764"/>
        <end position="812"/>
    </location>
</feature>
<dbReference type="SMART" id="SM00066">
    <property type="entry name" value="GAL4"/>
    <property type="match status" value="1"/>
</dbReference>
<evidence type="ECO:0000259" key="26">
    <source>
        <dbReference type="PROSITE" id="PS51379"/>
    </source>
</evidence>
<evidence type="ECO:0000259" key="23">
    <source>
        <dbReference type="PROSITE" id="PS50048"/>
    </source>
</evidence>
<proteinExistence type="inferred from homology"/>
<comment type="similarity">
    <text evidence="4">Belongs to the battenin family.</text>
</comment>
<feature type="transmembrane region" description="Helical" evidence="22">
    <location>
        <begin position="1430"/>
        <end position="1450"/>
    </location>
</feature>
<feature type="domain" description="Zn(2)-C6 fungal-type" evidence="23">
    <location>
        <begin position="27"/>
        <end position="56"/>
    </location>
</feature>
<evidence type="ECO:0000256" key="12">
    <source>
        <dbReference type="ARBA" id="ARBA00022763"/>
    </source>
</evidence>
<feature type="compositionally biased region" description="Polar residues" evidence="21">
    <location>
        <begin position="1955"/>
        <end position="1967"/>
    </location>
</feature>
<feature type="compositionally biased region" description="Basic and acidic residues" evidence="21">
    <location>
        <begin position="883"/>
        <end position="897"/>
    </location>
</feature>
<evidence type="ECO:0000256" key="6">
    <source>
        <dbReference type="ARBA" id="ARBA00020399"/>
    </source>
</evidence>
<dbReference type="GO" id="GO:0008270">
    <property type="term" value="F:zinc ion binding"/>
    <property type="evidence" value="ECO:0007669"/>
    <property type="project" value="InterPro"/>
</dbReference>
<feature type="compositionally biased region" description="Acidic residues" evidence="21">
    <location>
        <begin position="1800"/>
        <end position="1812"/>
    </location>
</feature>
<dbReference type="SMART" id="SM00906">
    <property type="entry name" value="Fungal_trans"/>
    <property type="match status" value="1"/>
</dbReference>
<evidence type="ECO:0000259" key="24">
    <source>
        <dbReference type="PROSITE" id="PS50172"/>
    </source>
</evidence>
<evidence type="ECO:0000256" key="2">
    <source>
        <dbReference type="ARBA" id="ARBA00004123"/>
    </source>
</evidence>
<comment type="caution">
    <text evidence="27">The sequence shown here is derived from an EMBL/GenBank/DDBJ whole genome shotgun (WGS) entry which is preliminary data.</text>
</comment>
<dbReference type="PROSITE" id="PS50048">
    <property type="entry name" value="ZN2_CY6_FUNGAL_2"/>
    <property type="match status" value="1"/>
</dbReference>
<evidence type="ECO:0000256" key="8">
    <source>
        <dbReference type="ARBA" id="ARBA00022679"/>
    </source>
</evidence>
<feature type="transmembrane region" description="Helical" evidence="22">
    <location>
        <begin position="1456"/>
        <end position="1478"/>
    </location>
</feature>
<evidence type="ECO:0000256" key="15">
    <source>
        <dbReference type="ARBA" id="ARBA00023125"/>
    </source>
</evidence>
<evidence type="ECO:0000256" key="4">
    <source>
        <dbReference type="ARBA" id="ARBA00007467"/>
    </source>
</evidence>
<keyword evidence="18" id="KW-0539">Nucleus</keyword>
<evidence type="ECO:0000256" key="3">
    <source>
        <dbReference type="ARBA" id="ARBA00004127"/>
    </source>
</evidence>
<keyword evidence="13" id="KW-0460">Magnesium</keyword>
<keyword evidence="15" id="KW-0238">DNA-binding</keyword>
<keyword evidence="16 22" id="KW-0472">Membrane</keyword>
<dbReference type="InterPro" id="IPR036864">
    <property type="entry name" value="Zn2-C6_fun-type_DNA-bd_sf"/>
</dbReference>
<evidence type="ECO:0000256" key="14">
    <source>
        <dbReference type="ARBA" id="ARBA00022989"/>
    </source>
</evidence>
<dbReference type="InterPro" id="IPR031991">
    <property type="entry name" value="Rev1_C"/>
</dbReference>
<dbReference type="InterPro" id="IPR001138">
    <property type="entry name" value="Zn2Cys6_DnaBD"/>
</dbReference>
<dbReference type="Gene3D" id="6.10.250.1630">
    <property type="match status" value="1"/>
</dbReference>
<dbReference type="InterPro" id="IPR003492">
    <property type="entry name" value="Battenin_disease_Cln3"/>
</dbReference>
<evidence type="ECO:0000256" key="1">
    <source>
        <dbReference type="ARBA" id="ARBA00001946"/>
    </source>
</evidence>
<dbReference type="InterPro" id="IPR001357">
    <property type="entry name" value="BRCT_dom"/>
</dbReference>
<feature type="region of interest" description="Disordered" evidence="21">
    <location>
        <begin position="1749"/>
        <end position="1812"/>
    </location>
</feature>
<dbReference type="InterPro" id="IPR043128">
    <property type="entry name" value="Rev_trsase/Diguanyl_cyclase"/>
</dbReference>
<comment type="cofactor">
    <cofactor evidence="1">
        <name>Mg(2+)</name>
        <dbReference type="ChEBI" id="CHEBI:18420"/>
    </cofactor>
</comment>
<dbReference type="GO" id="GO:0000981">
    <property type="term" value="F:DNA-binding transcription factor activity, RNA polymerase II-specific"/>
    <property type="evidence" value="ECO:0007669"/>
    <property type="project" value="InterPro"/>
</dbReference>
<dbReference type="Gene3D" id="6.10.250.1490">
    <property type="match status" value="1"/>
</dbReference>
<keyword evidence="10" id="KW-0548">Nucleotidyltransferase</keyword>
<dbReference type="Gene3D" id="4.10.240.10">
    <property type="entry name" value="Zn(2)-C6 fungal-type DNA-binding domain"/>
    <property type="match status" value="1"/>
</dbReference>
<feature type="compositionally biased region" description="Low complexity" evidence="21">
    <location>
        <begin position="767"/>
        <end position="800"/>
    </location>
</feature>
<accession>A0AAW0EGY2</accession>
<feature type="compositionally biased region" description="Basic and acidic residues" evidence="21">
    <location>
        <begin position="904"/>
        <end position="916"/>
    </location>
</feature>
<dbReference type="Gene3D" id="1.20.1250.20">
    <property type="entry name" value="MFS general substrate transporter like domains"/>
    <property type="match status" value="1"/>
</dbReference>
<dbReference type="PROSITE" id="PS50173">
    <property type="entry name" value="UMUC"/>
    <property type="match status" value="1"/>
</dbReference>
<dbReference type="GO" id="GO:0003684">
    <property type="term" value="F:damaged DNA binding"/>
    <property type="evidence" value="ECO:0007669"/>
    <property type="project" value="InterPro"/>
</dbReference>
<dbReference type="GO" id="GO:0017125">
    <property type="term" value="F:deoxycytidyl transferase activity"/>
    <property type="evidence" value="ECO:0007669"/>
    <property type="project" value="TreeGrafter"/>
</dbReference>
<dbReference type="InterPro" id="IPR038401">
    <property type="entry name" value="Rev1_C_sf"/>
</dbReference>
<dbReference type="Pfam" id="PF21999">
    <property type="entry name" value="IMS_HHH_1"/>
    <property type="match status" value="1"/>
</dbReference>
<dbReference type="CDD" id="cd06174">
    <property type="entry name" value="MFS"/>
    <property type="match status" value="1"/>
</dbReference>
<keyword evidence="17" id="KW-0234">DNA repair</keyword>
<dbReference type="InterPro" id="IPR036259">
    <property type="entry name" value="MFS_trans_sf"/>
</dbReference>
<feature type="transmembrane region" description="Helical" evidence="22">
    <location>
        <begin position="1369"/>
        <end position="1390"/>
    </location>
</feature>
<keyword evidence="7" id="KW-0237">DNA synthesis</keyword>
<dbReference type="PRINTS" id="PR01315">
    <property type="entry name" value="BATTENIN"/>
</dbReference>
<dbReference type="Gene3D" id="1.10.150.20">
    <property type="entry name" value="5' to 3' exonuclease, C-terminal subdomain"/>
    <property type="match status" value="1"/>
</dbReference>
<keyword evidence="9 22" id="KW-0812">Transmembrane</keyword>
<feature type="domain" description="4Fe-4S ferredoxin-type" evidence="26">
    <location>
        <begin position="34"/>
        <end position="66"/>
    </location>
</feature>
<comment type="function">
    <text evidence="19">Deoxycytidyl transferase involved in DNA repair. Transfers a dCMP residue from dCTP to the 3'-end of a DNA primer in a template-dependent reaction. May assist in the first step in the bypass of abasic lesions by the insertion of a nucleotide opposite the lesion. Required for normal induction of mutations by physical and chemical agents. Involved in mitochondrial DNA mutagenesis.</text>
</comment>
<evidence type="ECO:0000256" key="20">
    <source>
        <dbReference type="ARBA" id="ARBA00081902"/>
    </source>
</evidence>
<dbReference type="GO" id="GO:0042276">
    <property type="term" value="P:error-prone translesion synthesis"/>
    <property type="evidence" value="ECO:0007669"/>
    <property type="project" value="TreeGrafter"/>
</dbReference>
<dbReference type="GO" id="GO:0070987">
    <property type="term" value="P:error-free translesion synthesis"/>
    <property type="evidence" value="ECO:0007669"/>
    <property type="project" value="UniProtKB-ARBA"/>
</dbReference>
<dbReference type="InterPro" id="IPR017961">
    <property type="entry name" value="DNA_pol_Y-fam_little_finger"/>
</dbReference>
<evidence type="ECO:0000256" key="9">
    <source>
        <dbReference type="ARBA" id="ARBA00022692"/>
    </source>
</evidence>
<dbReference type="PANTHER" id="PTHR45990">
    <property type="entry name" value="DNA REPAIR PROTEIN REV1"/>
    <property type="match status" value="1"/>
</dbReference>
<dbReference type="CDD" id="cd00067">
    <property type="entry name" value="GAL4"/>
    <property type="match status" value="1"/>
</dbReference>
<dbReference type="GO" id="GO:0003887">
    <property type="term" value="F:DNA-directed DNA polymerase activity"/>
    <property type="evidence" value="ECO:0007669"/>
    <property type="project" value="InterPro"/>
</dbReference>
<dbReference type="InterPro" id="IPR001126">
    <property type="entry name" value="UmuC"/>
</dbReference>
<feature type="domain" description="UmuC" evidence="25">
    <location>
        <begin position="2135"/>
        <end position="2340"/>
    </location>
</feature>
<dbReference type="InterPro" id="IPR043502">
    <property type="entry name" value="DNA/RNA_pol_sf"/>
</dbReference>
<dbReference type="GO" id="GO:0006351">
    <property type="term" value="P:DNA-templated transcription"/>
    <property type="evidence" value="ECO:0007669"/>
    <property type="project" value="InterPro"/>
</dbReference>
<dbReference type="Pfam" id="PF11799">
    <property type="entry name" value="IMS_C"/>
    <property type="match status" value="1"/>
</dbReference>
<feature type="transmembrane region" description="Helical" evidence="22">
    <location>
        <begin position="1309"/>
        <end position="1331"/>
    </location>
</feature>
<dbReference type="GO" id="GO:0005773">
    <property type="term" value="C:vacuole"/>
    <property type="evidence" value="ECO:0007669"/>
    <property type="project" value="UniProtKB-ARBA"/>
</dbReference>
<dbReference type="GO" id="GO:0005634">
    <property type="term" value="C:nucleus"/>
    <property type="evidence" value="ECO:0007669"/>
    <property type="project" value="UniProtKB-SubCell"/>
</dbReference>
<feature type="compositionally biased region" description="Polar residues" evidence="21">
    <location>
        <begin position="1981"/>
        <end position="1996"/>
    </location>
</feature>
<evidence type="ECO:0000256" key="21">
    <source>
        <dbReference type="SAM" id="MobiDB-lite"/>
    </source>
</evidence>
<evidence type="ECO:0000256" key="11">
    <source>
        <dbReference type="ARBA" id="ARBA00022723"/>
    </source>
</evidence>
<dbReference type="SUPFAM" id="SSF52113">
    <property type="entry name" value="BRCT domain"/>
    <property type="match status" value="1"/>
</dbReference>
<gene>
    <name evidence="27" type="primary">REV1</name>
    <name evidence="27" type="ORF">VNI00_000339</name>
</gene>
<protein>
    <recommendedName>
        <fullName evidence="6">DNA repair protein REV1</fullName>
    </recommendedName>
    <alternativeName>
        <fullName evidence="20">Reversionless protein 1</fullName>
    </alternativeName>
</protein>
<evidence type="ECO:0000256" key="22">
    <source>
        <dbReference type="SAM" id="Phobius"/>
    </source>
</evidence>
<dbReference type="Pfam" id="PF16589">
    <property type="entry name" value="BRCT_2"/>
    <property type="match status" value="1"/>
</dbReference>
<evidence type="ECO:0000256" key="19">
    <source>
        <dbReference type="ARBA" id="ARBA00058985"/>
    </source>
</evidence>
<dbReference type="GO" id="GO:0006281">
    <property type="term" value="P:DNA repair"/>
    <property type="evidence" value="ECO:0007669"/>
    <property type="project" value="UniProtKB-KW"/>
</dbReference>
<dbReference type="Gene3D" id="3.40.1170.60">
    <property type="match status" value="1"/>
</dbReference>
<dbReference type="GO" id="GO:0016020">
    <property type="term" value="C:membrane"/>
    <property type="evidence" value="ECO:0007669"/>
    <property type="project" value="InterPro"/>
</dbReference>
<evidence type="ECO:0000256" key="10">
    <source>
        <dbReference type="ARBA" id="ARBA00022695"/>
    </source>
</evidence>
<feature type="compositionally biased region" description="Polar residues" evidence="21">
    <location>
        <begin position="846"/>
        <end position="857"/>
    </location>
</feature>
<feature type="compositionally biased region" description="Low complexity" evidence="21">
    <location>
        <begin position="1110"/>
        <end position="1123"/>
    </location>
</feature>
<feature type="compositionally biased region" description="Polar residues" evidence="21">
    <location>
        <begin position="194"/>
        <end position="203"/>
    </location>
</feature>
<dbReference type="PANTHER" id="PTHR45990:SF1">
    <property type="entry name" value="DNA REPAIR PROTEIN REV1"/>
    <property type="match status" value="1"/>
</dbReference>
<dbReference type="Gene3D" id="1.20.58.1280">
    <property type="entry name" value="DNA repair protein Rev1, C-terminal domain"/>
    <property type="match status" value="1"/>
</dbReference>
<dbReference type="SUPFAM" id="SSF100879">
    <property type="entry name" value="Lesion bypass DNA polymerase (Y-family), little finger domain"/>
    <property type="match status" value="1"/>
</dbReference>
<feature type="compositionally biased region" description="Low complexity" evidence="21">
    <location>
        <begin position="873"/>
        <end position="882"/>
    </location>
</feature>
<dbReference type="GO" id="GO:0012505">
    <property type="term" value="C:endomembrane system"/>
    <property type="evidence" value="ECO:0007669"/>
    <property type="project" value="UniProtKB-SubCell"/>
</dbReference>
<keyword evidence="11" id="KW-0479">Metal-binding</keyword>
<dbReference type="InterPro" id="IPR053848">
    <property type="entry name" value="IMS_HHH_1"/>
</dbReference>
<dbReference type="PROSITE" id="PS51379">
    <property type="entry name" value="4FE4S_FER_2"/>
    <property type="match status" value="1"/>
</dbReference>
<dbReference type="Pfam" id="PF14377">
    <property type="entry name" value="UBM"/>
    <property type="match status" value="2"/>
</dbReference>
<dbReference type="PROSITE" id="PS00463">
    <property type="entry name" value="ZN2_CY6_FUNGAL_1"/>
    <property type="match status" value="1"/>
</dbReference>
<dbReference type="InterPro" id="IPR036420">
    <property type="entry name" value="BRCT_dom_sf"/>
</dbReference>
<evidence type="ECO:0000313" key="27">
    <source>
        <dbReference type="EMBL" id="KAK7062843.1"/>
    </source>
</evidence>
<dbReference type="InterPro" id="IPR017896">
    <property type="entry name" value="4Fe4S_Fe-S-bd"/>
</dbReference>
<keyword evidence="12" id="KW-0227">DNA damage</keyword>
<keyword evidence="14 22" id="KW-1133">Transmembrane helix</keyword>
<dbReference type="Pfam" id="PF16727">
    <property type="entry name" value="REV1_C"/>
    <property type="match status" value="1"/>
</dbReference>
<dbReference type="SUPFAM" id="SSF57701">
    <property type="entry name" value="Zn2/Cys6 DNA-binding domain"/>
    <property type="match status" value="1"/>
</dbReference>
<dbReference type="CDD" id="cd17719">
    <property type="entry name" value="BRCT_Rev1"/>
    <property type="match status" value="1"/>
</dbReference>
<dbReference type="Pfam" id="PF04082">
    <property type="entry name" value="Fungal_trans"/>
    <property type="match status" value="1"/>
</dbReference>
<dbReference type="Gene3D" id="3.30.1490.100">
    <property type="entry name" value="DNA polymerase, Y-family, little finger domain"/>
    <property type="match status" value="1"/>
</dbReference>
<feature type="region of interest" description="Disordered" evidence="21">
    <location>
        <begin position="1949"/>
        <end position="2025"/>
    </location>
</feature>
<feature type="region of interest" description="Disordered" evidence="21">
    <location>
        <begin position="178"/>
        <end position="209"/>
    </location>
</feature>
<evidence type="ECO:0000256" key="17">
    <source>
        <dbReference type="ARBA" id="ARBA00023204"/>
    </source>
</evidence>
<comment type="subcellular location">
    <subcellularLocation>
        <location evidence="3">Endomembrane system</location>
        <topology evidence="3">Multi-pass membrane protein</topology>
    </subcellularLocation>
    <subcellularLocation>
        <location evidence="2">Nucleus</location>
    </subcellularLocation>
</comment>
<dbReference type="PROSITE" id="PS50172">
    <property type="entry name" value="BRCT"/>
    <property type="match status" value="1"/>
</dbReference>
<feature type="compositionally biased region" description="Polar residues" evidence="21">
    <location>
        <begin position="1099"/>
        <end position="1109"/>
    </location>
</feature>
<dbReference type="CDD" id="cd12148">
    <property type="entry name" value="fungal_TF_MHR"/>
    <property type="match status" value="1"/>
</dbReference>
<evidence type="ECO:0000313" key="28">
    <source>
        <dbReference type="Proteomes" id="UP001383192"/>
    </source>
</evidence>
<feature type="compositionally biased region" description="Pro residues" evidence="21">
    <location>
        <begin position="1131"/>
        <end position="1146"/>
    </location>
</feature>
<feature type="domain" description="BRCT" evidence="24">
    <location>
        <begin position="1852"/>
        <end position="1940"/>
    </location>
</feature>
<dbReference type="FunFam" id="3.40.50.10190:FF:000011">
    <property type="entry name" value="DNA repair protein REV1"/>
    <property type="match status" value="1"/>
</dbReference>
<evidence type="ECO:0000256" key="7">
    <source>
        <dbReference type="ARBA" id="ARBA00022634"/>
    </source>
</evidence>
<dbReference type="SMART" id="SM00292">
    <property type="entry name" value="BRCT"/>
    <property type="match status" value="1"/>
</dbReference>
<dbReference type="Proteomes" id="UP001383192">
    <property type="component" value="Unassembled WGS sequence"/>
</dbReference>
<feature type="compositionally biased region" description="Basic and acidic residues" evidence="21">
    <location>
        <begin position="858"/>
        <end position="872"/>
    </location>
</feature>
<dbReference type="InterPro" id="IPR025527">
    <property type="entry name" value="HUWE1/Rev1_UBM"/>
</dbReference>
<dbReference type="FunFam" id="3.30.1490.100:FF:000001">
    <property type="entry name" value="DNA repair protein REV1"/>
    <property type="match status" value="1"/>
</dbReference>
<dbReference type="EMBL" id="JAYKXP010000001">
    <property type="protein sequence ID" value="KAK7062843.1"/>
    <property type="molecule type" value="Genomic_DNA"/>
</dbReference>
<name>A0AAW0EGY2_9AGAR</name>
<evidence type="ECO:0000256" key="16">
    <source>
        <dbReference type="ARBA" id="ARBA00023136"/>
    </source>
</evidence>
<dbReference type="SUPFAM" id="SSF56672">
    <property type="entry name" value="DNA/RNA polymerases"/>
    <property type="match status" value="1"/>
</dbReference>
<evidence type="ECO:0000259" key="25">
    <source>
        <dbReference type="PROSITE" id="PS50173"/>
    </source>
</evidence>
<comment type="similarity">
    <text evidence="5">Belongs to the DNA polymerase type-Y family.</text>
</comment>
<dbReference type="InterPro" id="IPR036775">
    <property type="entry name" value="DNA_pol_Y-fam_lit_finger_sf"/>
</dbReference>
<evidence type="ECO:0000256" key="5">
    <source>
        <dbReference type="ARBA" id="ARBA00010945"/>
    </source>
</evidence>
<dbReference type="InterPro" id="IPR007219">
    <property type="entry name" value="XnlR_reg_dom"/>
</dbReference>
<dbReference type="SUPFAM" id="SSF103473">
    <property type="entry name" value="MFS general substrate transporter"/>
    <property type="match status" value="1"/>
</dbReference>
<dbReference type="Pfam" id="PF00817">
    <property type="entry name" value="IMS"/>
    <property type="match status" value="1"/>
</dbReference>
<reference evidence="27 28" key="1">
    <citation type="submission" date="2024-01" db="EMBL/GenBank/DDBJ databases">
        <title>A draft genome for a cacao thread blight-causing isolate of Paramarasmius palmivorus.</title>
        <authorList>
            <person name="Baruah I.K."/>
            <person name="Bukari Y."/>
            <person name="Amoako-Attah I."/>
            <person name="Meinhardt L.W."/>
            <person name="Bailey B.A."/>
            <person name="Cohen S.P."/>
        </authorList>
    </citation>
    <scope>NUCLEOTIDE SEQUENCE [LARGE SCALE GENOMIC DNA]</scope>
    <source>
        <strain evidence="27 28">GH-12</strain>
    </source>
</reference>
<sequence length="2897" mass="322116">MPQATQKDPALQRAQDKEAKRARGALSCAECRRLKLKCDKTVPCSSCKRRGCSAICPNGSLITGQGTRFVLADTEKLHEKIAQMSDRIRLLEDALTILHSSTGATEPHPLLDRDALKIKSIIELHAAISQGQGPERPQPEEETEDSQYIDAFGTLAIRDDGAATFYGRSAGQESILIGEVSPPEPRSSRPTPTLNSTPHTNNGTGFGIISPNLSQHWPQPLLRAEGSNLPPILTNLSHSFPLSASQKGLDLDTLVDTYLPVWPEALRLCNLYLEQAPWFFGAVTQAQLFDELLPMWYHEAPKPAIAPAVISPHQQVAHSSTPPLGGPGMGVGTMNGVSPPAMHPMPPADIGTGDASNGASGKGGSAHDLALLFVIFCFGALTDMNLPAAPDNHVAEHYYDLTKIALTLDGVLDRPPSVATVQTLSLMAIYEGLRSGENSIESTWALMGMATKLAQSIGLHRDCARWKLTPAEVQKRRALFWELFITDCWQSLATGRLATFSLPFVDCELPSDPDQTIMDDGTIQPSFPFWKARFGAECVSAVVQGTLTSRAPKYSIILELDRKVRDMDLPKYAQGPPPEGVGLGKTMSHFMPTNYRDFTLLYIHRCFFTHAIRSNPVDPIKSQYAPSFLAGYRSACDLLASVRKQFTLFPEQIARFWVLWTHAFSATIMLSSVVTHGSKSKAAPAALLEVKSACELFEKAAVHGGRAVKFLPIIQRLQNKAQKVFYETCNGVPPAIPNDIFKSSAENEINDEMSIFGGKTHTLARKSGPAARASSASRSQSSNNSPRGSQSPSSGSPQQSYTTTDPNFAGVHPSLVHELNGFDGTINAQIQNAYKADSVRFTQTLMGQPPSMETQRPNQEEQERKQREHHEQLVQQQVSYQRQQEEKERQRDLEEQQRQQAFAEDQRRNEEARLAQERAYATRQQQQQHSYSQEYSYAPPLPPSSHADPPTYPSTSAQPSYAAPTGQPSYAAPPPAHHHAAPPVERRASLAHSQSHPNLRQAVDQHYSPESYQQEPYTPHSPVAPYTYQPPEQRDSPPTSRHYGDRSATQVRPQRHTHGPQPYARSHPQRPPHPAPSRQHPSQPQQPPQHEMYSVPPQHIQQQQYPSHHSATSSPPDSTMTSPIAATPVHQYPPPTFDHHPPPPQSHPHHQPANQPHYWQNSPDPNVGYQEHPHMRHMQMQQPYQQYTPEGAMRGYAAEDPRLQETWQSYMNQTEETRLEAPVFLCGSAATLVRINGVWQEMPSPHSSSPSSWIEMHPRLTSATSDSETPITVHGLTLAASRASDDMDPLLHDRLQNSSKDDRSLLRKLGFSFFLFGLINNVLYVIILSAALDLVPPSTPKGIIAFCNIAPALVAKIGWPYVLKGRIRYVKRLVGCCALSSIGMLVVAFFDSLFARLLGICLASFSSGLGELTFLQLSTTYAPPSIAGHSIGYFASGTGAAGLVGAFLWWELRGFGVRVGVGLSSVLPLVIPLTYFFLLPSNDAFLYISLPSDDEHGISATTSTLPYTPLATNEDELGEEGRTPFELKHNVALSLNDKWHLVKPLLAKYMLPLFCVYLFEYTINQGIAPTLLYPVPSADDYPIFSKIIHSVRDYYPLWQLVYQTTVFFSRSSISLGLPPLPARLLPLPAIVQGFILLTLMFESARGFFLDDHEGLSITLVFCLISIEGTCGGLAYVNTFYRINQERPDPGTDTHDLERIKQEREFKIGSIGFADSSGILLASLVSVPTELTLCKAQFLDILAKTRLPGDLSQSSVDKEEDAEPEPSPLPPSQPRRLHYVLNEHEPPPSTQPGLKRRYTEVDQDEVQDEKAAEDDEAVYGEAHFGNFGEYMRRKRAKLQIQNTGIANDETLNKEPQIFKGIAIYVNGWTEPSLQELRELIIRYGGIFHAYLDKKALVTHIITCSLTPAKVQEFKHMKVVRPEWLVESAKQGVLLPWHEFIFRHDSRSEKAQGKKALQNNLPSTFTSQARPKPAPSTLPKNAEASSSKLPPPSNSTINPIHVTDPKNSTEVSQVPHYATHKSNPNAQRVMNDPEWRKAHTSVAPDFIEGFYKNSRLHHLSTWKAELKSLLKEAQERAERGEDGVDVEDASGKVAAEDSEDLLPGGVSMRGAEFILRSPSKSGKDKGKKKTTGDERVIMHCDFDSFFVSAGLVKRPELKGKPVVVCHSQGAQGGTSSTSEIASASYEARKFGIKNGMSLQQARKLCPTITTIPYEFELYKQFSLKFYTILMSHADDLQAVSVDEALIEVTSTVERLRAKANAEVDPFSDKPSSFDPAKELAESIRAQVRKATGCEVSIGVAHNISLARLATKRAKPAGSFHLLPQDVESFMQPLDIADLHGFGYQTKQKALDKLGVTKLGDLALKSKSVLCDALGKTTGETLYNAIRGIDDRKLESDKKRKSVSCDINYGIRFETNDQVETFIHQMANEVSRRMNEIQVLGRSITLKIMKRDPTAPVEPPKFLGHGMCEVFNKQMPLAGPNGRATCNPKVIGEHAWRMLKAFNFEPKELRGIGIQVQKLESLAGDDSAEPGQGRLPFQKKVQEIGVLQHDKGGTADHEVEFAISTKRTTPREETPDLPSLSQLDRSVFDALPADIRKELEEEYKKRSASPFSILSRSQTPAIRATPAPAVVPAPPRPRIQFPPPKPRNGPAFPFPRKDNPVNAKRITQQLAPRSRGATWSPNKKTIFMKRPSVAAWKVPEHELRKLEIDPEVFAQLPRNVQREQITAARLLKTMGTIPMKASQRIVLKPRVLDPGEVFIQPPPKAHHVQPPMLKQQGKGGERLYFHETDDVQRVIEEWVERHRNWPPNEKDVEFFGKWLVKSLEATDEGLSRALAVMKWWLILLQKHWRQFEYGYDEEDDDPAYRQSGRVAEAWWNAFRNVKGQMDSIAKKRFGGKLSIR</sequence>